<accession>A0A6C0KEP0</accession>
<feature type="transmembrane region" description="Helical" evidence="1">
    <location>
        <begin position="48"/>
        <end position="72"/>
    </location>
</feature>
<evidence type="ECO:0000313" key="2">
    <source>
        <dbReference type="EMBL" id="QHU15651.1"/>
    </source>
</evidence>
<keyword evidence="1" id="KW-0812">Transmembrane</keyword>
<dbReference type="EMBL" id="MN740867">
    <property type="protein sequence ID" value="QHU15651.1"/>
    <property type="molecule type" value="Genomic_DNA"/>
</dbReference>
<proteinExistence type="predicted"/>
<keyword evidence="1" id="KW-1133">Transmembrane helix</keyword>
<feature type="transmembrane region" description="Helical" evidence="1">
    <location>
        <begin position="173"/>
        <end position="192"/>
    </location>
</feature>
<evidence type="ECO:0000256" key="1">
    <source>
        <dbReference type="SAM" id="Phobius"/>
    </source>
</evidence>
<organism evidence="2">
    <name type="scientific">viral metagenome</name>
    <dbReference type="NCBI Taxonomy" id="1070528"/>
    <lineage>
        <taxon>unclassified sequences</taxon>
        <taxon>metagenomes</taxon>
        <taxon>organismal metagenomes</taxon>
    </lineage>
</organism>
<keyword evidence="1" id="KW-0472">Membrane</keyword>
<reference evidence="2" key="1">
    <citation type="journal article" date="2020" name="Nature">
        <title>Giant virus diversity and host interactions through global metagenomics.</title>
        <authorList>
            <person name="Schulz F."/>
            <person name="Roux S."/>
            <person name="Paez-Espino D."/>
            <person name="Jungbluth S."/>
            <person name="Walsh D.A."/>
            <person name="Denef V.J."/>
            <person name="McMahon K.D."/>
            <person name="Konstantinidis K.T."/>
            <person name="Eloe-Fadrosh E.A."/>
            <person name="Kyrpides N.C."/>
            <person name="Woyke T."/>
        </authorList>
    </citation>
    <scope>NUCLEOTIDE SEQUENCE</scope>
    <source>
        <strain evidence="2">GVMAG-S-3300010158-109</strain>
    </source>
</reference>
<feature type="transmembrane region" description="Helical" evidence="1">
    <location>
        <begin position="20"/>
        <end position="41"/>
    </location>
</feature>
<name>A0A6C0KEP0_9ZZZZ</name>
<sequence>MDVPTINMSGDPAVIQKNKNVCYVLLALAIASCIGSIILGMSKIANRVLYASILLGATLILSIALIVCASSLKPPACNDSYDIKPATKTASWTTPQSYMINGASAVASDCIDASGKVIDPSTPSCWAPCPSGYNLTVSTTHDKLGHNTSVGNCSKLLQKCVIDPSQQTSYTGFLAGGIVFTVLSAIVLLLLARKFLA</sequence>
<dbReference type="AlphaFoldDB" id="A0A6C0KEP0"/>
<protein>
    <submittedName>
        <fullName evidence="2">Uncharacterized protein</fullName>
    </submittedName>
</protein>